<gene>
    <name evidence="5" type="ORF">TorRG33x02_002900</name>
</gene>
<comment type="subcellular location">
    <subcellularLocation>
        <location evidence="1">Cytoplasm</location>
    </subcellularLocation>
</comment>
<evidence type="ECO:0000256" key="2">
    <source>
        <dbReference type="ARBA" id="ARBA00022490"/>
    </source>
</evidence>
<evidence type="ECO:0000313" key="6">
    <source>
        <dbReference type="Proteomes" id="UP000237000"/>
    </source>
</evidence>
<evidence type="ECO:0000256" key="1">
    <source>
        <dbReference type="ARBA" id="ARBA00004496"/>
    </source>
</evidence>
<organism evidence="5 6">
    <name type="scientific">Trema orientale</name>
    <name type="common">Charcoal tree</name>
    <name type="synonym">Celtis orientalis</name>
    <dbReference type="NCBI Taxonomy" id="63057"/>
    <lineage>
        <taxon>Eukaryota</taxon>
        <taxon>Viridiplantae</taxon>
        <taxon>Streptophyta</taxon>
        <taxon>Embryophyta</taxon>
        <taxon>Tracheophyta</taxon>
        <taxon>Spermatophyta</taxon>
        <taxon>Magnoliopsida</taxon>
        <taxon>eudicotyledons</taxon>
        <taxon>Gunneridae</taxon>
        <taxon>Pentapetalae</taxon>
        <taxon>rosids</taxon>
        <taxon>fabids</taxon>
        <taxon>Rosales</taxon>
        <taxon>Cannabaceae</taxon>
        <taxon>Trema</taxon>
    </lineage>
</organism>
<dbReference type="EMBL" id="JXTC01000001">
    <property type="protein sequence ID" value="POO03986.1"/>
    <property type="molecule type" value="Genomic_DNA"/>
</dbReference>
<evidence type="ECO:0000259" key="4">
    <source>
        <dbReference type="PROSITE" id="PS50020"/>
    </source>
</evidence>
<dbReference type="InParanoid" id="A0A2P5G1T1"/>
<dbReference type="PROSITE" id="PS50020">
    <property type="entry name" value="WW_DOMAIN_2"/>
    <property type="match status" value="1"/>
</dbReference>
<evidence type="ECO:0000313" key="5">
    <source>
        <dbReference type="EMBL" id="POO03986.1"/>
    </source>
</evidence>
<reference evidence="6" key="1">
    <citation type="submission" date="2016-06" db="EMBL/GenBank/DDBJ databases">
        <title>Parallel loss of symbiosis genes in relatives of nitrogen-fixing non-legume Parasponia.</title>
        <authorList>
            <person name="Van Velzen R."/>
            <person name="Holmer R."/>
            <person name="Bu F."/>
            <person name="Rutten L."/>
            <person name="Van Zeijl A."/>
            <person name="Liu W."/>
            <person name="Santuari L."/>
            <person name="Cao Q."/>
            <person name="Sharma T."/>
            <person name="Shen D."/>
            <person name="Roswanjaya Y."/>
            <person name="Wardhani T."/>
            <person name="Kalhor M.S."/>
            <person name="Jansen J."/>
            <person name="Van den Hoogen J."/>
            <person name="Gungor B."/>
            <person name="Hartog M."/>
            <person name="Hontelez J."/>
            <person name="Verver J."/>
            <person name="Yang W.-C."/>
            <person name="Schijlen E."/>
            <person name="Repin R."/>
            <person name="Schilthuizen M."/>
            <person name="Schranz E."/>
            <person name="Heidstra R."/>
            <person name="Miyata K."/>
            <person name="Fedorova E."/>
            <person name="Kohlen W."/>
            <person name="Bisseling T."/>
            <person name="Smit S."/>
            <person name="Geurts R."/>
        </authorList>
    </citation>
    <scope>NUCLEOTIDE SEQUENCE [LARGE SCALE GENOMIC DNA]</scope>
    <source>
        <strain evidence="6">cv. RG33-2</strain>
    </source>
</reference>
<dbReference type="STRING" id="63057.A0A2P5G1T1"/>
<dbReference type="InterPro" id="IPR036020">
    <property type="entry name" value="WW_dom_sf"/>
</dbReference>
<dbReference type="InterPro" id="IPR051105">
    <property type="entry name" value="WWC/KIBRA_Hippo_Reg"/>
</dbReference>
<protein>
    <submittedName>
        <fullName evidence="5">WW domain containing protein</fullName>
    </submittedName>
</protein>
<dbReference type="PANTHER" id="PTHR14791">
    <property type="entry name" value="BOMB/KIRA PROTEINS"/>
    <property type="match status" value="1"/>
</dbReference>
<sequence>MVSVQAPLSPNQRRAIPEPKNPSQKRKWEGLPFDYEEQVFEKRSKAESKNFMSDIELHLETPLPSEWQRCLDIQSGKIHFYNTKTQTRTSMDPRETRSLSPEPPSPSERNMISLDLELNLTRSESSPIRKTEDQYFSKLTNPNGNSTSTSTTTVAYNDLSNSVDFSRKKKSTSTSWPSWLAFETADQQEMVATVLSFVPKLQVHALIRRKAPQTLIFRSDCNFLGHNKDQKLGLSLGIYDHHR</sequence>
<dbReference type="OrthoDB" id="1424894at2759"/>
<accession>A0A2P5G1T1</accession>
<dbReference type="AlphaFoldDB" id="A0A2P5G1T1"/>
<dbReference type="FunCoup" id="A0A2P5G1T1">
    <property type="interactions" value="636"/>
</dbReference>
<dbReference type="PANTHER" id="PTHR14791:SF42">
    <property type="entry name" value="F16L1.2 PROTEIN"/>
    <property type="match status" value="1"/>
</dbReference>
<feature type="region of interest" description="Disordered" evidence="3">
    <location>
        <begin position="84"/>
        <end position="111"/>
    </location>
</feature>
<feature type="domain" description="WW" evidence="4">
    <location>
        <begin position="61"/>
        <end position="95"/>
    </location>
</feature>
<feature type="compositionally biased region" description="Polar residues" evidence="3">
    <location>
        <begin position="1"/>
        <end position="12"/>
    </location>
</feature>
<dbReference type="SUPFAM" id="SSF51045">
    <property type="entry name" value="WW domain"/>
    <property type="match status" value="1"/>
</dbReference>
<dbReference type="Gene3D" id="2.20.70.10">
    <property type="match status" value="1"/>
</dbReference>
<dbReference type="GO" id="GO:0005737">
    <property type="term" value="C:cytoplasm"/>
    <property type="evidence" value="ECO:0007669"/>
    <property type="project" value="UniProtKB-SubCell"/>
</dbReference>
<dbReference type="InterPro" id="IPR001202">
    <property type="entry name" value="WW_dom"/>
</dbReference>
<comment type="caution">
    <text evidence="5">The sequence shown here is derived from an EMBL/GenBank/DDBJ whole genome shotgun (WGS) entry which is preliminary data.</text>
</comment>
<name>A0A2P5G1T1_TREOI</name>
<keyword evidence="6" id="KW-1185">Reference proteome</keyword>
<proteinExistence type="predicted"/>
<dbReference type="Proteomes" id="UP000237000">
    <property type="component" value="Unassembled WGS sequence"/>
</dbReference>
<evidence type="ECO:0000256" key="3">
    <source>
        <dbReference type="SAM" id="MobiDB-lite"/>
    </source>
</evidence>
<keyword evidence="2" id="KW-0963">Cytoplasm</keyword>
<feature type="region of interest" description="Disordered" evidence="3">
    <location>
        <begin position="1"/>
        <end position="30"/>
    </location>
</feature>